<sequence length="187" mass="18118">MPYTTLFRSAGAGIGLLFVRQQRRSRGPLLPAGAVRSPQLRAGTVVSFVNTATTSSAAVLATLVLQDRLGASPLQAGLALLPISVAAVVGSAATRPLTARLPMRVVGGAGLLGICAGNVLLAATFGTAWGVVAGGAVIGLGLGAASVAGNSIGTEVAPELEGSASGVLNTGAQLGTALGVAALVLVA</sequence>
<dbReference type="SUPFAM" id="SSF103473">
    <property type="entry name" value="MFS general substrate transporter"/>
    <property type="match status" value="1"/>
</dbReference>
<dbReference type="InterPro" id="IPR011701">
    <property type="entry name" value="MFS"/>
</dbReference>
<organism evidence="8 9">
    <name type="scientific">Modestobacter versicolor</name>
    <dbReference type="NCBI Taxonomy" id="429133"/>
    <lineage>
        <taxon>Bacteria</taxon>
        <taxon>Bacillati</taxon>
        <taxon>Actinomycetota</taxon>
        <taxon>Actinomycetes</taxon>
        <taxon>Geodermatophilales</taxon>
        <taxon>Geodermatophilaceae</taxon>
        <taxon>Modestobacter</taxon>
    </lineage>
</organism>
<dbReference type="GO" id="GO:0022857">
    <property type="term" value="F:transmembrane transporter activity"/>
    <property type="evidence" value="ECO:0007669"/>
    <property type="project" value="InterPro"/>
</dbReference>
<evidence type="ECO:0000256" key="3">
    <source>
        <dbReference type="ARBA" id="ARBA00022692"/>
    </source>
</evidence>
<evidence type="ECO:0000256" key="6">
    <source>
        <dbReference type="SAM" id="Phobius"/>
    </source>
</evidence>
<evidence type="ECO:0000313" key="9">
    <source>
        <dbReference type="Proteomes" id="UP000247602"/>
    </source>
</evidence>
<dbReference type="EMBL" id="QKNV01000590">
    <property type="protein sequence ID" value="PZA18843.1"/>
    <property type="molecule type" value="Genomic_DNA"/>
</dbReference>
<feature type="transmembrane region" description="Helical" evidence="6">
    <location>
        <begin position="128"/>
        <end position="147"/>
    </location>
</feature>
<evidence type="ECO:0000256" key="5">
    <source>
        <dbReference type="ARBA" id="ARBA00023136"/>
    </source>
</evidence>
<feature type="transmembrane region" description="Helical" evidence="6">
    <location>
        <begin position="101"/>
        <end position="121"/>
    </location>
</feature>
<comment type="caution">
    <text evidence="8">The sequence shown here is derived from an EMBL/GenBank/DDBJ whole genome shotgun (WGS) entry which is preliminary data.</text>
</comment>
<proteinExistence type="predicted"/>
<feature type="transmembrane region" description="Helical" evidence="6">
    <location>
        <begin position="77"/>
        <end position="95"/>
    </location>
</feature>
<name>A0A323V423_9ACTN</name>
<feature type="non-terminal residue" evidence="8">
    <location>
        <position position="187"/>
    </location>
</feature>
<dbReference type="PANTHER" id="PTHR42718:SF9">
    <property type="entry name" value="MAJOR FACILITATOR SUPERFAMILY MULTIDRUG TRANSPORTER MFSC"/>
    <property type="match status" value="1"/>
</dbReference>
<dbReference type="PANTHER" id="PTHR42718">
    <property type="entry name" value="MAJOR FACILITATOR SUPERFAMILY MULTIDRUG TRANSPORTER MFSC"/>
    <property type="match status" value="1"/>
</dbReference>
<evidence type="ECO:0000313" key="8">
    <source>
        <dbReference type="EMBL" id="PZA18843.1"/>
    </source>
</evidence>
<keyword evidence="2" id="KW-0813">Transport</keyword>
<gene>
    <name evidence="8" type="ORF">DMO24_23930</name>
</gene>
<evidence type="ECO:0000256" key="4">
    <source>
        <dbReference type="ARBA" id="ARBA00022989"/>
    </source>
</evidence>
<reference evidence="8 9" key="1">
    <citation type="submission" date="2018-06" db="EMBL/GenBank/DDBJ databases">
        <title>Draft genome sequence of Modestobacter versicolor CP153-2.</title>
        <authorList>
            <person name="Gundlapally S.R."/>
        </authorList>
    </citation>
    <scope>NUCLEOTIDE SEQUENCE [LARGE SCALE GENOMIC DNA]</scope>
    <source>
        <strain evidence="8 9">CP153-2</strain>
    </source>
</reference>
<dbReference type="InterPro" id="IPR020846">
    <property type="entry name" value="MFS_dom"/>
</dbReference>
<evidence type="ECO:0000256" key="2">
    <source>
        <dbReference type="ARBA" id="ARBA00022448"/>
    </source>
</evidence>
<dbReference type="PROSITE" id="PS50850">
    <property type="entry name" value="MFS"/>
    <property type="match status" value="1"/>
</dbReference>
<feature type="domain" description="Major facilitator superfamily (MFS) profile" evidence="7">
    <location>
        <begin position="39"/>
        <end position="187"/>
    </location>
</feature>
<dbReference type="Proteomes" id="UP000247602">
    <property type="component" value="Unassembled WGS sequence"/>
</dbReference>
<accession>A0A323V423</accession>
<feature type="transmembrane region" description="Helical" evidence="6">
    <location>
        <begin position="167"/>
        <end position="186"/>
    </location>
</feature>
<keyword evidence="3 6" id="KW-0812">Transmembrane</keyword>
<dbReference type="Gene3D" id="1.20.1250.20">
    <property type="entry name" value="MFS general substrate transporter like domains"/>
    <property type="match status" value="1"/>
</dbReference>
<dbReference type="InterPro" id="IPR036259">
    <property type="entry name" value="MFS_trans_sf"/>
</dbReference>
<evidence type="ECO:0000259" key="7">
    <source>
        <dbReference type="PROSITE" id="PS50850"/>
    </source>
</evidence>
<keyword evidence="5 6" id="KW-0472">Membrane</keyword>
<evidence type="ECO:0000256" key="1">
    <source>
        <dbReference type="ARBA" id="ARBA00004651"/>
    </source>
</evidence>
<dbReference type="Pfam" id="PF07690">
    <property type="entry name" value="MFS_1"/>
    <property type="match status" value="1"/>
</dbReference>
<feature type="transmembrane region" description="Helical" evidence="6">
    <location>
        <begin position="45"/>
        <end position="65"/>
    </location>
</feature>
<dbReference type="AlphaFoldDB" id="A0A323V423"/>
<dbReference type="GO" id="GO:0005886">
    <property type="term" value="C:plasma membrane"/>
    <property type="evidence" value="ECO:0007669"/>
    <property type="project" value="UniProtKB-SubCell"/>
</dbReference>
<comment type="subcellular location">
    <subcellularLocation>
        <location evidence="1">Cell membrane</location>
        <topology evidence="1">Multi-pass membrane protein</topology>
    </subcellularLocation>
</comment>
<keyword evidence="4 6" id="KW-1133">Transmembrane helix</keyword>
<protein>
    <submittedName>
        <fullName evidence="8">MFS transporter</fullName>
    </submittedName>
</protein>
<keyword evidence="9" id="KW-1185">Reference proteome</keyword>